<gene>
    <name evidence="4" type="ordered locus">Hlac_0418</name>
</gene>
<sequence>MADGANGADRADEQERDGNEGTAGSPGVSATRPARARSAALWGLVGGFAFLVLAQGYLLVDGDLPFGYVGLFALAGTIVVASGGIAYATEYRLHAKRRT</sequence>
<dbReference type="Proteomes" id="UP000000740">
    <property type="component" value="Chromosome 1"/>
</dbReference>
<dbReference type="eggNOG" id="arCOG06419">
    <property type="taxonomic scope" value="Archaea"/>
</dbReference>
<dbReference type="RefSeq" id="WP_012659659.1">
    <property type="nucleotide sequence ID" value="NC_012029.1"/>
</dbReference>
<evidence type="ECO:0000259" key="3">
    <source>
        <dbReference type="Pfam" id="PF25938"/>
    </source>
</evidence>
<evidence type="ECO:0000313" key="5">
    <source>
        <dbReference type="Proteomes" id="UP000000740"/>
    </source>
</evidence>
<dbReference type="EMBL" id="CP001365">
    <property type="protein sequence ID" value="ACM56021.1"/>
    <property type="molecule type" value="Genomic_DNA"/>
</dbReference>
<evidence type="ECO:0000256" key="1">
    <source>
        <dbReference type="SAM" id="MobiDB-lite"/>
    </source>
</evidence>
<feature type="transmembrane region" description="Helical" evidence="2">
    <location>
        <begin position="66"/>
        <end position="88"/>
    </location>
</feature>
<keyword evidence="2" id="KW-0472">Membrane</keyword>
<name>B9LSV6_HALLT</name>
<evidence type="ECO:0000256" key="2">
    <source>
        <dbReference type="SAM" id="Phobius"/>
    </source>
</evidence>
<keyword evidence="2" id="KW-0812">Transmembrane</keyword>
<dbReference type="GeneID" id="7401036"/>
<evidence type="ECO:0000313" key="4">
    <source>
        <dbReference type="EMBL" id="ACM56021.1"/>
    </source>
</evidence>
<feature type="region of interest" description="Disordered" evidence="1">
    <location>
        <begin position="1"/>
        <end position="33"/>
    </location>
</feature>
<proteinExistence type="predicted"/>
<feature type="domain" description="DUF7981" evidence="3">
    <location>
        <begin position="34"/>
        <end position="99"/>
    </location>
</feature>
<dbReference type="HOGENOM" id="CLU_2313697_0_0_2"/>
<keyword evidence="5" id="KW-1185">Reference proteome</keyword>
<protein>
    <recommendedName>
        <fullName evidence="3">DUF7981 domain-containing protein</fullName>
    </recommendedName>
</protein>
<dbReference type="AlphaFoldDB" id="B9LSV6"/>
<reference evidence="4 5" key="1">
    <citation type="journal article" date="2016" name="Stand. Genomic Sci.">
        <title>Complete genome sequence of the Antarctic Halorubrum lacusprofundi type strain ACAM 34.</title>
        <authorList>
            <person name="Anderson I.J."/>
            <person name="DasSarma P."/>
            <person name="Lucas S."/>
            <person name="Copeland A."/>
            <person name="Lapidus A."/>
            <person name="Del Rio T.G."/>
            <person name="Tice H."/>
            <person name="Dalin E."/>
            <person name="Bruce D.C."/>
            <person name="Goodwin L."/>
            <person name="Pitluck S."/>
            <person name="Sims D."/>
            <person name="Brettin T.S."/>
            <person name="Detter J.C."/>
            <person name="Han C.S."/>
            <person name="Larimer F."/>
            <person name="Hauser L."/>
            <person name="Land M."/>
            <person name="Ivanova N."/>
            <person name="Richardson P."/>
            <person name="Cavicchioli R."/>
            <person name="DasSarma S."/>
            <person name="Woese C.R."/>
            <person name="Kyrpides N.C."/>
        </authorList>
    </citation>
    <scope>NUCLEOTIDE SEQUENCE [LARGE SCALE GENOMIC DNA]</scope>
    <source>
        <strain evidence="5">ATCC 49239 / DSM 5036 / JCM 8891 / ACAM 34</strain>
    </source>
</reference>
<feature type="compositionally biased region" description="Basic and acidic residues" evidence="1">
    <location>
        <begin position="9"/>
        <end position="19"/>
    </location>
</feature>
<keyword evidence="2" id="KW-1133">Transmembrane helix</keyword>
<dbReference type="InterPro" id="IPR058287">
    <property type="entry name" value="DUF7981"/>
</dbReference>
<dbReference type="KEGG" id="hla:Hlac_0418"/>
<dbReference type="Pfam" id="PF25938">
    <property type="entry name" value="DUF7981"/>
    <property type="match status" value="1"/>
</dbReference>
<feature type="transmembrane region" description="Helical" evidence="2">
    <location>
        <begin position="39"/>
        <end position="60"/>
    </location>
</feature>
<accession>B9LSV6</accession>
<organism evidence="4 5">
    <name type="scientific">Halorubrum lacusprofundi (strain ATCC 49239 / DSM 5036 / JCM 8891 / ACAM 34)</name>
    <dbReference type="NCBI Taxonomy" id="416348"/>
    <lineage>
        <taxon>Archaea</taxon>
        <taxon>Methanobacteriati</taxon>
        <taxon>Methanobacteriota</taxon>
        <taxon>Stenosarchaea group</taxon>
        <taxon>Halobacteria</taxon>
        <taxon>Halobacteriales</taxon>
        <taxon>Haloferacaceae</taxon>
        <taxon>Halorubrum</taxon>
    </lineage>
</organism>